<dbReference type="SUPFAM" id="SSF51306">
    <property type="entry name" value="LexA/Signal peptidase"/>
    <property type="match status" value="1"/>
</dbReference>
<proteinExistence type="predicted"/>
<protein>
    <recommendedName>
        <fullName evidence="3">Peptidase S24/S26A/S26B/S26C domain-containing protein</fullName>
    </recommendedName>
</protein>
<evidence type="ECO:0000313" key="1">
    <source>
        <dbReference type="EMBL" id="MDM1049339.1"/>
    </source>
</evidence>
<dbReference type="RefSeq" id="WP_286651781.1">
    <property type="nucleotide sequence ID" value="NZ_JACAGK010000044.1"/>
</dbReference>
<dbReference type="Gene3D" id="2.10.109.10">
    <property type="entry name" value="Umud Fragment, subunit A"/>
    <property type="match status" value="1"/>
</dbReference>
<dbReference type="InterPro" id="IPR036286">
    <property type="entry name" value="LexA/Signal_pep-like_sf"/>
</dbReference>
<keyword evidence="2" id="KW-1185">Reference proteome</keyword>
<name>A0ABT7NQ92_9SPHI</name>
<dbReference type="EMBL" id="JACAGK010000044">
    <property type="protein sequence ID" value="MDM1049339.1"/>
    <property type="molecule type" value="Genomic_DNA"/>
</dbReference>
<evidence type="ECO:0000313" key="2">
    <source>
        <dbReference type="Proteomes" id="UP001170954"/>
    </source>
</evidence>
<accession>A0ABT7NQ92</accession>
<sequence>MNLLHKGLYIKRLLKQLDIKEFRLNDKNDPLYVGFGKNTLVNLLKLEEFEKESDKAKAKAILDTIGGKEEDYQFVFPSETRSNAKDIGITVDSDGDSDIFEISPGYYLLTTELVPVHAQAGYLAGYQDQEFIETLPKFRTTVDRFARGKYRHFEASGDSMDNGNIREAIPDGAILMCREIKREHWNSKLHTHRWPNYVFVHRTEGIVVKQIAHQDVKNGVLVLRSLNENKEKYPDFEVNLDDMLEIYNVVKRIIE</sequence>
<dbReference type="Proteomes" id="UP001170954">
    <property type="component" value="Unassembled WGS sequence"/>
</dbReference>
<organism evidence="1 2">
    <name type="scientific">Sphingobacterium hotanense</name>
    <dbReference type="NCBI Taxonomy" id="649196"/>
    <lineage>
        <taxon>Bacteria</taxon>
        <taxon>Pseudomonadati</taxon>
        <taxon>Bacteroidota</taxon>
        <taxon>Sphingobacteriia</taxon>
        <taxon>Sphingobacteriales</taxon>
        <taxon>Sphingobacteriaceae</taxon>
        <taxon>Sphingobacterium</taxon>
    </lineage>
</organism>
<gene>
    <name evidence="1" type="ORF">HX018_13940</name>
</gene>
<evidence type="ECO:0008006" key="3">
    <source>
        <dbReference type="Google" id="ProtNLM"/>
    </source>
</evidence>
<comment type="caution">
    <text evidence="1">The sequence shown here is derived from an EMBL/GenBank/DDBJ whole genome shotgun (WGS) entry which is preliminary data.</text>
</comment>
<reference evidence="1" key="2">
    <citation type="journal article" date="2022" name="Sci. Total Environ.">
        <title>Prevalence, transmission, and molecular epidemiology of tet(X)-positive bacteria among humans, animals, and environmental niches in China: An epidemiological, and genomic-based study.</title>
        <authorList>
            <person name="Dong N."/>
            <person name="Zeng Y."/>
            <person name="Cai C."/>
            <person name="Sun C."/>
            <person name="Lu J."/>
            <person name="Liu C."/>
            <person name="Zhou H."/>
            <person name="Sun Q."/>
            <person name="Shu L."/>
            <person name="Wang H."/>
            <person name="Wang Y."/>
            <person name="Wang S."/>
            <person name="Wu C."/>
            <person name="Chan E.W."/>
            <person name="Chen G."/>
            <person name="Shen Z."/>
            <person name="Chen S."/>
            <person name="Zhang R."/>
        </authorList>
    </citation>
    <scope>NUCLEOTIDE SEQUENCE</scope>
    <source>
        <strain evidence="1">R1692</strain>
    </source>
</reference>
<reference evidence="1" key="1">
    <citation type="submission" date="2020-06" db="EMBL/GenBank/DDBJ databases">
        <authorList>
            <person name="Dong N."/>
        </authorList>
    </citation>
    <scope>NUCLEOTIDE SEQUENCE</scope>
    <source>
        <strain evidence="1">R1692</strain>
    </source>
</reference>